<sequence length="74" mass="8631">MNLPDPVERPRTMKTGDPMNIDRMNAVLTQASGQRLCTQAFRDRKEGTPYFTCGDLGYGWPQCPHRDFKVWKLW</sequence>
<evidence type="ECO:0000313" key="2">
    <source>
        <dbReference type="Proteomes" id="UP000799421"/>
    </source>
</evidence>
<gene>
    <name evidence="1" type="ORF">K470DRAFT_255939</name>
</gene>
<accession>A0A6A7C4X9</accession>
<proteinExistence type="predicted"/>
<dbReference type="Proteomes" id="UP000799421">
    <property type="component" value="Unassembled WGS sequence"/>
</dbReference>
<name>A0A6A7C4X9_9PEZI</name>
<evidence type="ECO:0000313" key="1">
    <source>
        <dbReference type="EMBL" id="KAF2862307.1"/>
    </source>
</evidence>
<reference evidence="1" key="1">
    <citation type="journal article" date="2020" name="Stud. Mycol.">
        <title>101 Dothideomycetes genomes: a test case for predicting lifestyles and emergence of pathogens.</title>
        <authorList>
            <person name="Haridas S."/>
            <person name="Albert R."/>
            <person name="Binder M."/>
            <person name="Bloem J."/>
            <person name="Labutti K."/>
            <person name="Salamov A."/>
            <person name="Andreopoulos B."/>
            <person name="Baker S."/>
            <person name="Barry K."/>
            <person name="Bills G."/>
            <person name="Bluhm B."/>
            <person name="Cannon C."/>
            <person name="Castanera R."/>
            <person name="Culley D."/>
            <person name="Daum C."/>
            <person name="Ezra D."/>
            <person name="Gonzalez J."/>
            <person name="Henrissat B."/>
            <person name="Kuo A."/>
            <person name="Liang C."/>
            <person name="Lipzen A."/>
            <person name="Lutzoni F."/>
            <person name="Magnuson J."/>
            <person name="Mondo S."/>
            <person name="Nolan M."/>
            <person name="Ohm R."/>
            <person name="Pangilinan J."/>
            <person name="Park H.-J."/>
            <person name="Ramirez L."/>
            <person name="Alfaro M."/>
            <person name="Sun H."/>
            <person name="Tritt A."/>
            <person name="Yoshinaga Y."/>
            <person name="Zwiers L.-H."/>
            <person name="Turgeon B."/>
            <person name="Goodwin S."/>
            <person name="Spatafora J."/>
            <person name="Crous P."/>
            <person name="Grigoriev I."/>
        </authorList>
    </citation>
    <scope>NUCLEOTIDE SEQUENCE</scope>
    <source>
        <strain evidence="1">CBS 480.64</strain>
    </source>
</reference>
<organism evidence="1 2">
    <name type="scientific">Piedraia hortae CBS 480.64</name>
    <dbReference type="NCBI Taxonomy" id="1314780"/>
    <lineage>
        <taxon>Eukaryota</taxon>
        <taxon>Fungi</taxon>
        <taxon>Dikarya</taxon>
        <taxon>Ascomycota</taxon>
        <taxon>Pezizomycotina</taxon>
        <taxon>Dothideomycetes</taxon>
        <taxon>Dothideomycetidae</taxon>
        <taxon>Capnodiales</taxon>
        <taxon>Piedraiaceae</taxon>
        <taxon>Piedraia</taxon>
    </lineage>
</organism>
<keyword evidence="2" id="KW-1185">Reference proteome</keyword>
<dbReference type="EMBL" id="MU005966">
    <property type="protein sequence ID" value="KAF2862307.1"/>
    <property type="molecule type" value="Genomic_DNA"/>
</dbReference>
<dbReference type="AlphaFoldDB" id="A0A6A7C4X9"/>
<protein>
    <submittedName>
        <fullName evidence="1">Uncharacterized protein</fullName>
    </submittedName>
</protein>